<feature type="region of interest" description="Disordered" evidence="1">
    <location>
        <begin position="30"/>
        <end position="71"/>
    </location>
</feature>
<organism evidence="2 3">
    <name type="scientific">Hoyosella altamirensis</name>
    <dbReference type="NCBI Taxonomy" id="616997"/>
    <lineage>
        <taxon>Bacteria</taxon>
        <taxon>Bacillati</taxon>
        <taxon>Actinomycetota</taxon>
        <taxon>Actinomycetes</taxon>
        <taxon>Mycobacteriales</taxon>
        <taxon>Hoyosellaceae</taxon>
        <taxon>Hoyosella</taxon>
    </lineage>
</organism>
<reference evidence="2 3" key="1">
    <citation type="submission" date="2020-08" db="EMBL/GenBank/DDBJ databases">
        <title>Sequencing the genomes of 1000 actinobacteria strains.</title>
        <authorList>
            <person name="Klenk H.-P."/>
        </authorList>
    </citation>
    <scope>NUCLEOTIDE SEQUENCE [LARGE SCALE GENOMIC DNA]</scope>
    <source>
        <strain evidence="2 3">DSM 45258</strain>
    </source>
</reference>
<evidence type="ECO:0000313" key="3">
    <source>
        <dbReference type="Proteomes" id="UP000567922"/>
    </source>
</evidence>
<feature type="compositionally biased region" description="Basic and acidic residues" evidence="1">
    <location>
        <begin position="54"/>
        <end position="71"/>
    </location>
</feature>
<gene>
    <name evidence="2" type="ORF">FHU29_002282</name>
</gene>
<comment type="caution">
    <text evidence="2">The sequence shown here is derived from an EMBL/GenBank/DDBJ whole genome shotgun (WGS) entry which is preliminary data.</text>
</comment>
<protein>
    <submittedName>
        <fullName evidence="2">Uncharacterized protein</fullName>
    </submittedName>
</protein>
<dbReference type="AlphaFoldDB" id="A0A839RPB4"/>
<accession>A0A839RPB4</accession>
<dbReference type="RefSeq" id="WP_198156542.1">
    <property type="nucleotide sequence ID" value="NZ_BDDI01000013.1"/>
</dbReference>
<keyword evidence="3" id="KW-1185">Reference proteome</keyword>
<feature type="compositionally biased region" description="Basic and acidic residues" evidence="1">
    <location>
        <begin position="30"/>
        <end position="44"/>
    </location>
</feature>
<evidence type="ECO:0000313" key="2">
    <source>
        <dbReference type="EMBL" id="MBB3037833.1"/>
    </source>
</evidence>
<name>A0A839RPB4_9ACTN</name>
<sequence length="71" mass="7690">MQGLAVLLIPVLLMFLSMGLDRVEHFLFNRPSEGPRTEDSDADARSAVGSLPAQEDRAQSPDADDFRSSAA</sequence>
<dbReference type="Proteomes" id="UP000567922">
    <property type="component" value="Unassembled WGS sequence"/>
</dbReference>
<proteinExistence type="predicted"/>
<dbReference type="EMBL" id="JACHWS010000002">
    <property type="protein sequence ID" value="MBB3037833.1"/>
    <property type="molecule type" value="Genomic_DNA"/>
</dbReference>
<evidence type="ECO:0000256" key="1">
    <source>
        <dbReference type="SAM" id="MobiDB-lite"/>
    </source>
</evidence>